<dbReference type="HOGENOM" id="CLU_117977_0_0_5"/>
<dbReference type="KEGG" id="mes:Meso_3850"/>
<dbReference type="EMBL" id="CP000390">
    <property type="protein sequence ID" value="ABG65217.1"/>
    <property type="molecule type" value="Genomic_DNA"/>
</dbReference>
<organism evidence="1">
    <name type="scientific">Chelativorans sp. (strain BNC1)</name>
    <dbReference type="NCBI Taxonomy" id="266779"/>
    <lineage>
        <taxon>Bacteria</taxon>
        <taxon>Pseudomonadati</taxon>
        <taxon>Pseudomonadota</taxon>
        <taxon>Alphaproteobacteria</taxon>
        <taxon>Hyphomicrobiales</taxon>
        <taxon>Phyllobacteriaceae</taxon>
        <taxon>Chelativorans</taxon>
    </lineage>
</organism>
<dbReference type="STRING" id="266779.Meso_3850"/>
<accession>Q11BK8</accession>
<dbReference type="eggNOG" id="COG3905">
    <property type="taxonomic scope" value="Bacteria"/>
</dbReference>
<dbReference type="AlphaFoldDB" id="Q11BK8"/>
<evidence type="ECO:0000313" key="1">
    <source>
        <dbReference type="EMBL" id="ABG65217.1"/>
    </source>
</evidence>
<reference evidence="1" key="1">
    <citation type="submission" date="2006-06" db="EMBL/GenBank/DDBJ databases">
        <title>Complete sequence of chromosome of Chelativorans sp. BNC1.</title>
        <authorList>
            <consortium name="US DOE Joint Genome Institute"/>
            <person name="Copeland A."/>
            <person name="Lucas S."/>
            <person name="Lapidus A."/>
            <person name="Barry K."/>
            <person name="Detter J.C."/>
            <person name="Glavina del Rio T."/>
            <person name="Hammon N."/>
            <person name="Israni S."/>
            <person name="Dalin E."/>
            <person name="Tice H."/>
            <person name="Pitluck S."/>
            <person name="Chertkov O."/>
            <person name="Brettin T."/>
            <person name="Bruce D."/>
            <person name="Han C."/>
            <person name="Tapia R."/>
            <person name="Gilna P."/>
            <person name="Schmutz J."/>
            <person name="Larimer F."/>
            <person name="Land M."/>
            <person name="Hauser L."/>
            <person name="Kyrpides N."/>
            <person name="Mikhailova N."/>
            <person name="Richardson P."/>
        </authorList>
    </citation>
    <scope>NUCLEOTIDE SEQUENCE</scope>
    <source>
        <strain evidence="1">BNC1</strain>
    </source>
</reference>
<protein>
    <submittedName>
        <fullName evidence="1">Helix-turn-helix protein, CopG</fullName>
    </submittedName>
</protein>
<dbReference type="OrthoDB" id="9803941at2"/>
<gene>
    <name evidence="1" type="ordered locus">Meso_3850</name>
</gene>
<sequence length="142" mass="16000">MRRRMNCYFDAELHNQIVDAAARQRIAQTSVVEAAVASYFSPDGADRREAAFTRRLDRMSRQLLRLERNVGVTVETVALFVRFWLAVTPPLDPDAHASAQAKAHQRYEGFIDTLARRVQAGESFLNEIPDDIEAHSPDATGE</sequence>
<name>Q11BK8_CHESB</name>
<proteinExistence type="predicted"/>